<evidence type="ECO:0000256" key="7">
    <source>
        <dbReference type="ARBA" id="ARBA00047334"/>
    </source>
</evidence>
<dbReference type="Pfam" id="PF02581">
    <property type="entry name" value="TMP-TENI"/>
    <property type="match status" value="1"/>
</dbReference>
<evidence type="ECO:0000256" key="4">
    <source>
        <dbReference type="ARBA" id="ARBA00022723"/>
    </source>
</evidence>
<dbReference type="EMBL" id="NMVQ01000002">
    <property type="protein sequence ID" value="OYO24722.1"/>
    <property type="molecule type" value="Genomic_DNA"/>
</dbReference>
<dbReference type="InterPro" id="IPR036206">
    <property type="entry name" value="ThiamineP_synth_sf"/>
</dbReference>
<feature type="domain" description="Thiamine phosphate synthase/TenI" evidence="14">
    <location>
        <begin position="12"/>
        <end position="198"/>
    </location>
</feature>
<dbReference type="AlphaFoldDB" id="A0A255HB11"/>
<dbReference type="GO" id="GO:0005737">
    <property type="term" value="C:cytoplasm"/>
    <property type="evidence" value="ECO:0007669"/>
    <property type="project" value="TreeGrafter"/>
</dbReference>
<dbReference type="OrthoDB" id="3243336at2"/>
<sequence length="292" mass="32002">MGLDVRLKTARLYLLTDLREDTKDFGNFVEAAFAGGVDVLQVRQKDLPEEKELEALDLARTIAYHYQGLVVVNDSPALAKKFSADVLHLGQADEQPKVARTFLHQWALIGQSTHSDKQARAAVDNPEVNYFCVGPVYATSTKPEYPPVGLDLVRAAATLAPPSDPATKPWFAIGGINADNLDEVLAAGARRIAVSSAITRAADAEAAAKQLSDRLRETWNDDPGMQEYLQSVFNFGQSATFVPVQDKSGGDNQPETISEEMADEPRAEQGRRLGSDDWGQDTGARRFRRDNE</sequence>
<dbReference type="InterPro" id="IPR022998">
    <property type="entry name" value="ThiamineP_synth_TenI"/>
</dbReference>
<evidence type="ECO:0000256" key="2">
    <source>
        <dbReference type="ARBA" id="ARBA00005165"/>
    </source>
</evidence>
<evidence type="ECO:0000256" key="9">
    <source>
        <dbReference type="ARBA" id="ARBA00047883"/>
    </source>
</evidence>
<feature type="binding site" evidence="10">
    <location>
        <position position="93"/>
    </location>
    <ligand>
        <name>Mg(2+)</name>
        <dbReference type="ChEBI" id="CHEBI:18420"/>
    </ligand>
</feature>
<name>A0A255HB11_9ACTN</name>
<dbReference type="Proteomes" id="UP000216311">
    <property type="component" value="Unassembled WGS sequence"/>
</dbReference>
<dbReference type="NCBIfam" id="TIGR00693">
    <property type="entry name" value="thiE"/>
    <property type="match status" value="1"/>
</dbReference>
<keyword evidence="5 10" id="KW-0460">Magnesium</keyword>
<feature type="binding site" evidence="10">
    <location>
        <begin position="41"/>
        <end position="45"/>
    </location>
    <ligand>
        <name>4-amino-2-methyl-5-(diphosphooxymethyl)pyrimidine</name>
        <dbReference type="ChEBI" id="CHEBI:57841"/>
    </ligand>
</feature>
<dbReference type="GO" id="GO:0009228">
    <property type="term" value="P:thiamine biosynthetic process"/>
    <property type="evidence" value="ECO:0007669"/>
    <property type="project" value="UniProtKB-KW"/>
</dbReference>
<evidence type="ECO:0000259" key="14">
    <source>
        <dbReference type="Pfam" id="PF02581"/>
    </source>
</evidence>
<keyword evidence="6 10" id="KW-0784">Thiamine biosynthesis</keyword>
<dbReference type="UniPathway" id="UPA00060">
    <property type="reaction ID" value="UER00141"/>
</dbReference>
<evidence type="ECO:0000256" key="5">
    <source>
        <dbReference type="ARBA" id="ARBA00022842"/>
    </source>
</evidence>
<dbReference type="GO" id="GO:0000287">
    <property type="term" value="F:magnesium ion binding"/>
    <property type="evidence" value="ECO:0007669"/>
    <property type="project" value="UniProtKB-UniRule"/>
</dbReference>
<feature type="binding site" evidence="10">
    <location>
        <position position="73"/>
    </location>
    <ligand>
        <name>4-amino-2-methyl-5-(diphosphooxymethyl)pyrimidine</name>
        <dbReference type="ChEBI" id="CHEBI:57841"/>
    </ligand>
</feature>
<accession>A0A255HB11</accession>
<dbReference type="InterPro" id="IPR013785">
    <property type="entry name" value="Aldolase_TIM"/>
</dbReference>
<dbReference type="CDD" id="cd00564">
    <property type="entry name" value="TMP_TenI"/>
    <property type="match status" value="1"/>
</dbReference>
<comment type="caution">
    <text evidence="10">Lacks conserved residue(s) required for the propagation of feature annotation.</text>
</comment>
<reference evidence="15 16" key="1">
    <citation type="submission" date="2017-07" db="EMBL/GenBank/DDBJ databases">
        <title>Draft whole genome sequences of clinical Proprionibacteriaceae strains.</title>
        <authorList>
            <person name="Bernier A.-M."/>
            <person name="Bernard K."/>
            <person name="Domingo M.-C."/>
        </authorList>
    </citation>
    <scope>NUCLEOTIDE SEQUENCE [LARGE SCALE GENOMIC DNA]</scope>
    <source>
        <strain evidence="15 16">NML 130396</strain>
    </source>
</reference>
<dbReference type="HAMAP" id="MF_00097">
    <property type="entry name" value="TMP_synthase"/>
    <property type="match status" value="1"/>
</dbReference>
<gene>
    <name evidence="10 15" type="primary">thiE</name>
    <name evidence="15" type="ORF">CGZ93_02735</name>
</gene>
<dbReference type="GO" id="GO:0004789">
    <property type="term" value="F:thiamine-phosphate diphosphorylase activity"/>
    <property type="evidence" value="ECO:0007669"/>
    <property type="project" value="UniProtKB-UniRule"/>
</dbReference>
<keyword evidence="4 10" id="KW-0479">Metal-binding</keyword>
<keyword evidence="3 10" id="KW-0808">Transferase</keyword>
<evidence type="ECO:0000256" key="6">
    <source>
        <dbReference type="ARBA" id="ARBA00022977"/>
    </source>
</evidence>
<evidence type="ECO:0000256" key="13">
    <source>
        <dbReference type="SAM" id="MobiDB-lite"/>
    </source>
</evidence>
<proteinExistence type="inferred from homology"/>
<feature type="region of interest" description="Disordered" evidence="13">
    <location>
        <begin position="243"/>
        <end position="292"/>
    </location>
</feature>
<evidence type="ECO:0000256" key="10">
    <source>
        <dbReference type="HAMAP-Rule" id="MF_00097"/>
    </source>
</evidence>
<evidence type="ECO:0000313" key="15">
    <source>
        <dbReference type="EMBL" id="OYO24722.1"/>
    </source>
</evidence>
<feature type="binding site" evidence="10">
    <location>
        <position position="175"/>
    </location>
    <ligand>
        <name>2-[(2R,5Z)-2-carboxy-4-methylthiazol-5(2H)-ylidene]ethyl phosphate</name>
        <dbReference type="ChEBI" id="CHEBI:62899"/>
    </ligand>
</feature>
<evidence type="ECO:0000256" key="3">
    <source>
        <dbReference type="ARBA" id="ARBA00022679"/>
    </source>
</evidence>
<feature type="binding site" evidence="10">
    <location>
        <position position="142"/>
    </location>
    <ligand>
        <name>4-amino-2-methyl-5-(diphosphooxymethyl)pyrimidine</name>
        <dbReference type="ChEBI" id="CHEBI:57841"/>
    </ligand>
</feature>
<evidence type="ECO:0000256" key="1">
    <source>
        <dbReference type="ARBA" id="ARBA00003814"/>
    </source>
</evidence>
<comment type="similarity">
    <text evidence="10 11">Belongs to the thiamine-phosphate synthase family.</text>
</comment>
<dbReference type="InterPro" id="IPR034291">
    <property type="entry name" value="TMP_synthase"/>
</dbReference>
<comment type="catalytic activity">
    <reaction evidence="8 10 11">
        <text>2-(2-carboxy-4-methylthiazol-5-yl)ethyl phosphate + 4-amino-2-methyl-5-(diphosphooxymethyl)pyrimidine + 2 H(+) = thiamine phosphate + CO2 + diphosphate</text>
        <dbReference type="Rhea" id="RHEA:47848"/>
        <dbReference type="ChEBI" id="CHEBI:15378"/>
        <dbReference type="ChEBI" id="CHEBI:16526"/>
        <dbReference type="ChEBI" id="CHEBI:33019"/>
        <dbReference type="ChEBI" id="CHEBI:37575"/>
        <dbReference type="ChEBI" id="CHEBI:57841"/>
        <dbReference type="ChEBI" id="CHEBI:62890"/>
        <dbReference type="EC" id="2.5.1.3"/>
    </reaction>
</comment>
<dbReference type="PANTHER" id="PTHR20857:SF15">
    <property type="entry name" value="THIAMINE-PHOSPHATE SYNTHASE"/>
    <property type="match status" value="1"/>
</dbReference>
<feature type="binding site" evidence="10">
    <location>
        <begin position="139"/>
        <end position="141"/>
    </location>
    <ligand>
        <name>2-[(2R,5Z)-2-carboxy-4-methylthiazol-5(2H)-ylidene]ethyl phosphate</name>
        <dbReference type="ChEBI" id="CHEBI:62899"/>
    </ligand>
</feature>
<comment type="pathway">
    <text evidence="2 10 12">Cofactor biosynthesis; thiamine diphosphate biosynthesis; thiamine phosphate from 4-amino-2-methyl-5-diphosphomethylpyrimidine and 4-methyl-5-(2-phosphoethyl)-thiazole: step 1/1.</text>
</comment>
<dbReference type="EC" id="2.5.1.3" evidence="10"/>
<comment type="cofactor">
    <cofactor evidence="10">
        <name>Mg(2+)</name>
        <dbReference type="ChEBI" id="CHEBI:18420"/>
    </cofactor>
    <text evidence="10">Binds 1 Mg(2+) ion per subunit.</text>
</comment>
<comment type="caution">
    <text evidence="15">The sequence shown here is derived from an EMBL/GenBank/DDBJ whole genome shotgun (WGS) entry which is preliminary data.</text>
</comment>
<comment type="catalytic activity">
    <reaction evidence="7 10 11">
        <text>4-methyl-5-(2-phosphooxyethyl)-thiazole + 4-amino-2-methyl-5-(diphosphooxymethyl)pyrimidine + H(+) = thiamine phosphate + diphosphate</text>
        <dbReference type="Rhea" id="RHEA:22328"/>
        <dbReference type="ChEBI" id="CHEBI:15378"/>
        <dbReference type="ChEBI" id="CHEBI:33019"/>
        <dbReference type="ChEBI" id="CHEBI:37575"/>
        <dbReference type="ChEBI" id="CHEBI:57841"/>
        <dbReference type="ChEBI" id="CHEBI:58296"/>
        <dbReference type="EC" id="2.5.1.3"/>
    </reaction>
</comment>
<protein>
    <recommendedName>
        <fullName evidence="10">Thiamine-phosphate synthase</fullName>
        <shortName evidence="10">TP synthase</shortName>
        <shortName evidence="10">TPS</shortName>
        <ecNumber evidence="10">2.5.1.3</ecNumber>
    </recommendedName>
    <alternativeName>
        <fullName evidence="10">Thiamine-phosphate pyrophosphorylase</fullName>
        <shortName evidence="10">TMP pyrophosphorylase</shortName>
        <shortName evidence="10">TMP-PPase</shortName>
    </alternativeName>
</protein>
<evidence type="ECO:0000256" key="12">
    <source>
        <dbReference type="RuleBase" id="RU004253"/>
    </source>
</evidence>
<dbReference type="Gene3D" id="3.20.20.70">
    <property type="entry name" value="Aldolase class I"/>
    <property type="match status" value="1"/>
</dbReference>
<dbReference type="GO" id="GO:0009229">
    <property type="term" value="P:thiamine diphosphate biosynthetic process"/>
    <property type="evidence" value="ECO:0007669"/>
    <property type="project" value="UniProtKB-UniRule"/>
</dbReference>
<comment type="function">
    <text evidence="1 10">Condenses 4-methyl-5-(beta-hydroxyethyl)thiazole monophosphate (THZ-P) and 2-methyl-4-amino-5-hydroxymethyl pyrimidine pyrophosphate (HMP-PP) to form thiamine monophosphate (TMP).</text>
</comment>
<dbReference type="PANTHER" id="PTHR20857">
    <property type="entry name" value="THIAMINE-PHOSPHATE PYROPHOSPHORYLASE"/>
    <property type="match status" value="1"/>
</dbReference>
<feature type="binding site" evidence="10">
    <location>
        <position position="74"/>
    </location>
    <ligand>
        <name>Mg(2+)</name>
        <dbReference type="ChEBI" id="CHEBI:18420"/>
    </ligand>
</feature>
<feature type="binding site" evidence="10">
    <location>
        <position position="112"/>
    </location>
    <ligand>
        <name>4-amino-2-methyl-5-(diphosphooxymethyl)pyrimidine</name>
        <dbReference type="ChEBI" id="CHEBI:57841"/>
    </ligand>
</feature>
<dbReference type="SUPFAM" id="SSF51391">
    <property type="entry name" value="Thiamin phosphate synthase"/>
    <property type="match status" value="1"/>
</dbReference>
<evidence type="ECO:0000313" key="16">
    <source>
        <dbReference type="Proteomes" id="UP000216311"/>
    </source>
</evidence>
<evidence type="ECO:0000256" key="8">
    <source>
        <dbReference type="ARBA" id="ARBA00047851"/>
    </source>
</evidence>
<feature type="compositionally biased region" description="Basic and acidic residues" evidence="13">
    <location>
        <begin position="263"/>
        <end position="275"/>
    </location>
</feature>
<keyword evidence="16" id="KW-1185">Reference proteome</keyword>
<organism evidence="15 16">
    <name type="scientific">Enemella dayhoffiae</name>
    <dbReference type="NCBI Taxonomy" id="2016507"/>
    <lineage>
        <taxon>Bacteria</taxon>
        <taxon>Bacillati</taxon>
        <taxon>Actinomycetota</taxon>
        <taxon>Actinomycetes</taxon>
        <taxon>Propionibacteriales</taxon>
        <taxon>Propionibacteriaceae</taxon>
        <taxon>Enemella</taxon>
    </lineage>
</organism>
<comment type="catalytic activity">
    <reaction evidence="9 10 11">
        <text>2-[(2R,5Z)-2-carboxy-4-methylthiazol-5(2H)-ylidene]ethyl phosphate + 4-amino-2-methyl-5-(diphosphooxymethyl)pyrimidine + 2 H(+) = thiamine phosphate + CO2 + diphosphate</text>
        <dbReference type="Rhea" id="RHEA:47844"/>
        <dbReference type="ChEBI" id="CHEBI:15378"/>
        <dbReference type="ChEBI" id="CHEBI:16526"/>
        <dbReference type="ChEBI" id="CHEBI:33019"/>
        <dbReference type="ChEBI" id="CHEBI:37575"/>
        <dbReference type="ChEBI" id="CHEBI:57841"/>
        <dbReference type="ChEBI" id="CHEBI:62899"/>
        <dbReference type="EC" id="2.5.1.3"/>
    </reaction>
</comment>
<evidence type="ECO:0000256" key="11">
    <source>
        <dbReference type="RuleBase" id="RU003826"/>
    </source>
</evidence>